<organism evidence="1 2">
    <name type="scientific">Globisporangium ultimum (strain ATCC 200006 / CBS 805.95 / DAOM BR144)</name>
    <name type="common">Pythium ultimum</name>
    <dbReference type="NCBI Taxonomy" id="431595"/>
    <lineage>
        <taxon>Eukaryota</taxon>
        <taxon>Sar</taxon>
        <taxon>Stramenopiles</taxon>
        <taxon>Oomycota</taxon>
        <taxon>Peronosporomycetes</taxon>
        <taxon>Pythiales</taxon>
        <taxon>Pythiaceae</taxon>
        <taxon>Globisporangium</taxon>
    </lineage>
</organism>
<dbReference type="EnsemblProtists" id="PYU1_T005185">
    <property type="protein sequence ID" value="PYU1_T005185"/>
    <property type="gene ID" value="PYU1_G005174"/>
</dbReference>
<reference evidence="2" key="1">
    <citation type="journal article" date="2010" name="Genome Biol.">
        <title>Genome sequence of the necrotrophic plant pathogen Pythium ultimum reveals original pathogenicity mechanisms and effector repertoire.</title>
        <authorList>
            <person name="Levesque C.A."/>
            <person name="Brouwer H."/>
            <person name="Cano L."/>
            <person name="Hamilton J.P."/>
            <person name="Holt C."/>
            <person name="Huitema E."/>
            <person name="Raffaele S."/>
            <person name="Robideau G.P."/>
            <person name="Thines M."/>
            <person name="Win J."/>
            <person name="Zerillo M.M."/>
            <person name="Beakes G.W."/>
            <person name="Boore J.L."/>
            <person name="Busam D."/>
            <person name="Dumas B."/>
            <person name="Ferriera S."/>
            <person name="Fuerstenberg S.I."/>
            <person name="Gachon C.M."/>
            <person name="Gaulin E."/>
            <person name="Govers F."/>
            <person name="Grenville-Briggs L."/>
            <person name="Horner N."/>
            <person name="Hostetler J."/>
            <person name="Jiang R.H."/>
            <person name="Johnson J."/>
            <person name="Krajaejun T."/>
            <person name="Lin H."/>
            <person name="Meijer H.J."/>
            <person name="Moore B."/>
            <person name="Morris P."/>
            <person name="Phuntmart V."/>
            <person name="Puiu D."/>
            <person name="Shetty J."/>
            <person name="Stajich J.E."/>
            <person name="Tripathy S."/>
            <person name="Wawra S."/>
            <person name="van West P."/>
            <person name="Whitty B.R."/>
            <person name="Coutinho P.M."/>
            <person name="Henrissat B."/>
            <person name="Martin F."/>
            <person name="Thomas P.D."/>
            <person name="Tyler B.M."/>
            <person name="De Vries R.P."/>
            <person name="Kamoun S."/>
            <person name="Yandell M."/>
            <person name="Tisserat N."/>
            <person name="Buell C.R."/>
        </authorList>
    </citation>
    <scope>NUCLEOTIDE SEQUENCE</scope>
    <source>
        <strain evidence="2">DAOM:BR144</strain>
    </source>
</reference>
<dbReference type="VEuPathDB" id="FungiDB:PYU1_G005174"/>
<dbReference type="EMBL" id="GL376633">
    <property type="status" value="NOT_ANNOTATED_CDS"/>
    <property type="molecule type" value="Genomic_DNA"/>
</dbReference>
<dbReference type="SMART" id="SM01411">
    <property type="entry name" value="Ephrin_rec_like"/>
    <property type="match status" value="2"/>
</dbReference>
<dbReference type="STRING" id="431595.K3WJP3"/>
<dbReference type="InterPro" id="IPR009030">
    <property type="entry name" value="Growth_fac_rcpt_cys_sf"/>
</dbReference>
<protein>
    <recommendedName>
        <fullName evidence="3">Tyrosine-protein kinase ephrin type A/B receptor-like domain-containing protein</fullName>
    </recommendedName>
</protein>
<name>K3WJP3_GLOUD</name>
<reference evidence="2" key="2">
    <citation type="submission" date="2010-04" db="EMBL/GenBank/DDBJ databases">
        <authorList>
            <person name="Buell R."/>
            <person name="Hamilton J."/>
            <person name="Hostetler J."/>
        </authorList>
    </citation>
    <scope>NUCLEOTIDE SEQUENCE [LARGE SCALE GENOMIC DNA]</scope>
    <source>
        <strain evidence="2">DAOM:BR144</strain>
    </source>
</reference>
<dbReference type="PANTHER" id="PTHR47236">
    <property type="entry name" value="GENE, 32742-RELATED-RELATED"/>
    <property type="match status" value="1"/>
</dbReference>
<keyword evidence="2" id="KW-1185">Reference proteome</keyword>
<reference evidence="1" key="3">
    <citation type="submission" date="2015-02" db="UniProtKB">
        <authorList>
            <consortium name="EnsemblProtists"/>
        </authorList>
    </citation>
    <scope>IDENTIFICATION</scope>
    <source>
        <strain evidence="1">DAOM BR144</strain>
    </source>
</reference>
<dbReference type="SUPFAM" id="SSF57184">
    <property type="entry name" value="Growth factor receptor domain"/>
    <property type="match status" value="1"/>
</dbReference>
<evidence type="ECO:0000313" key="1">
    <source>
        <dbReference type="EnsemblProtists" id="PYU1_T005185"/>
    </source>
</evidence>
<dbReference type="AlphaFoldDB" id="K3WJP3"/>
<sequence length="211" mass="22819">MQKLGLHHARRAQVECNASRRRIVYSKLVHKARILLVAKRNVHRAPVDLNALKMMEAEIRLVQQVHLLVDLQSLCPAGYECPDTKGDAPTPCQSGYYSAGGATSCTPCPPGYACPDTTLNLRLQCAVGSYSSGGAASCTPCPAGYQCLLTNGSSIQPCYPGWYSPHAFSAPEDIFATILEICPEIAQSDPVLRAIQATNARAQTSFLNRVR</sequence>
<dbReference type="Proteomes" id="UP000019132">
    <property type="component" value="Unassembled WGS sequence"/>
</dbReference>
<dbReference type="PANTHER" id="PTHR47236:SF4">
    <property type="entry name" value="GENE 9195-RELATED"/>
    <property type="match status" value="1"/>
</dbReference>
<evidence type="ECO:0000313" key="2">
    <source>
        <dbReference type="Proteomes" id="UP000019132"/>
    </source>
</evidence>
<dbReference type="InParanoid" id="K3WJP3"/>
<accession>K3WJP3</accession>
<proteinExistence type="predicted"/>
<evidence type="ECO:0008006" key="3">
    <source>
        <dbReference type="Google" id="ProtNLM"/>
    </source>
</evidence>
<dbReference type="HOGENOM" id="CLU_1307062_0_0_1"/>